<comment type="cofactor">
    <cofactor evidence="1">
        <name>Mn(2+)</name>
        <dbReference type="ChEBI" id="CHEBI:29035"/>
    </cofactor>
</comment>
<dbReference type="OrthoDB" id="412748at2759"/>
<dbReference type="Gene3D" id="1.10.1410.10">
    <property type="match status" value="1"/>
</dbReference>
<evidence type="ECO:0000256" key="8">
    <source>
        <dbReference type="ARBA" id="ARBA00022840"/>
    </source>
</evidence>
<dbReference type="InterPro" id="IPR043519">
    <property type="entry name" value="NT_sf"/>
</dbReference>
<dbReference type="Proteomes" id="UP000012174">
    <property type="component" value="Unassembled WGS sequence"/>
</dbReference>
<evidence type="ECO:0000259" key="18">
    <source>
        <dbReference type="Pfam" id="PF20750"/>
    </source>
</evidence>
<dbReference type="SUPFAM" id="SSF55003">
    <property type="entry name" value="PAP/Archaeal CCA-adding enzyme, C-terminal domain"/>
    <property type="match status" value="1"/>
</dbReference>
<evidence type="ECO:0000259" key="16">
    <source>
        <dbReference type="Pfam" id="PF04926"/>
    </source>
</evidence>
<keyword evidence="15" id="KW-1133">Transmembrane helix</keyword>
<feature type="domain" description="Poly(A) polymerase RNA-binding" evidence="16">
    <location>
        <begin position="361"/>
        <end position="590"/>
    </location>
</feature>
<reference evidence="20" key="1">
    <citation type="journal article" date="2013" name="Genome Announc.">
        <title>Draft genome sequence of the grapevine dieback fungus Eutypa lata UCR-EL1.</title>
        <authorList>
            <person name="Blanco-Ulate B."/>
            <person name="Rolshausen P.E."/>
            <person name="Cantu D."/>
        </authorList>
    </citation>
    <scope>NUCLEOTIDE SEQUENCE [LARGE SCALE GENOMIC DNA]</scope>
    <source>
        <strain evidence="20">UCR-EL1</strain>
    </source>
</reference>
<feature type="binding site" evidence="13">
    <location>
        <position position="102"/>
    </location>
    <ligand>
        <name>Mg(2+)</name>
        <dbReference type="ChEBI" id="CHEBI:18420"/>
        <label>2</label>
        <note>catalytic</note>
    </ligand>
</feature>
<dbReference type="KEGG" id="ela:UCREL1_4464"/>
<dbReference type="GO" id="GO:0180010">
    <property type="term" value="P:co-transcriptional mRNA 3'-end processing, cleavage and polyadenylation pathway"/>
    <property type="evidence" value="ECO:0007669"/>
    <property type="project" value="EnsemblFungi"/>
</dbReference>
<sequence length="625" mass="71169">MANSDKTWGVTPPISSNLPTPADRQASQALLDELRNQNQFETAAETAKRDQIIEALRDVADEFVRRVAREREPTNEVLIRDARGEIFTYGSYCLGVYGPGSDIDTLVTAPRYVTREDYFRHFPSLLKEMSPKGAITDLTPVEDAFVPIIKFEYWGISIDLIFSRIATLNQFPPRKELKLTNNEYLRGLDDRELRSLNGNRVTEEILHLVPEQSTFRLALRAIKLWAQRRAIYANIIGFPGGVVWAMMVARTCQLYPMAAASTIVTKFFHIMKIWRWPEPVQLKHFDDGPLNVRVWNPKVYRSDKYHLMPVITPAYPQMCATFNITHSTKAIIQRELERGSVIVEDIQLKKRPWKDLFTKHTFFTADHKYYLAVIATSTTKEAHKIWSGFVESKVRVLVGDVERHTSIAIARPFNKGYERRHKIENDDQLDDIQNGSFKYEVKGDDDSEDEQTIKEEDGAKTDTEVKVKSETDGENGLHSIPDIKPESDDDSVNMDDIPLISGPSKIYTTTHYIGLELAEGAKSLDLSFQVNNFKTMCSEWEKYKRRLNFLSIQHVKKYVEHHLTVELKSLNLCSTNLPDDVFEPGETKPKPPLKAGRKRNAPNEGGAPPAKRQQPSTTNSIAAAG</sequence>
<dbReference type="Pfam" id="PF04928">
    <property type="entry name" value="PAP_central"/>
    <property type="match status" value="1"/>
</dbReference>
<evidence type="ECO:0000313" key="19">
    <source>
        <dbReference type="EMBL" id="EMR68523.1"/>
    </source>
</evidence>
<evidence type="ECO:0000256" key="1">
    <source>
        <dbReference type="ARBA" id="ARBA00001936"/>
    </source>
</evidence>
<feature type="compositionally biased region" description="Polar residues" evidence="14">
    <location>
        <begin position="613"/>
        <end position="625"/>
    </location>
</feature>
<keyword evidence="15" id="KW-0812">Transmembrane</keyword>
<feature type="binding site" evidence="13">
    <location>
        <position position="102"/>
    </location>
    <ligand>
        <name>Mg(2+)</name>
        <dbReference type="ChEBI" id="CHEBI:18420"/>
        <label>1</label>
        <note>catalytic</note>
    </ligand>
</feature>
<feature type="binding site" evidence="12">
    <location>
        <position position="232"/>
    </location>
    <ligand>
        <name>ATP</name>
        <dbReference type="ChEBI" id="CHEBI:30616"/>
    </ligand>
</feature>
<dbReference type="CDD" id="cd05402">
    <property type="entry name" value="NT_PAP_TUTase"/>
    <property type="match status" value="1"/>
</dbReference>
<keyword evidence="15" id="KW-0472">Membrane</keyword>
<feature type="domain" description="Poly(A) polymerase central" evidence="17">
    <location>
        <begin position="214"/>
        <end position="359"/>
    </location>
</feature>
<evidence type="ECO:0000256" key="15">
    <source>
        <dbReference type="SAM" id="Phobius"/>
    </source>
</evidence>
<evidence type="ECO:0000313" key="20">
    <source>
        <dbReference type="Proteomes" id="UP000012174"/>
    </source>
</evidence>
<feature type="compositionally biased region" description="Basic and acidic residues" evidence="14">
    <location>
        <begin position="451"/>
        <end position="471"/>
    </location>
</feature>
<comment type="function">
    <text evidence="11">Polymerase that creates the 3'-poly(A) tail of mRNA's.</text>
</comment>
<comment type="catalytic activity">
    <reaction evidence="11">
        <text>RNA(n) + ATP = RNA(n)-3'-adenine ribonucleotide + diphosphate</text>
        <dbReference type="Rhea" id="RHEA:11332"/>
        <dbReference type="Rhea" id="RHEA-COMP:14527"/>
        <dbReference type="Rhea" id="RHEA-COMP:17347"/>
        <dbReference type="ChEBI" id="CHEBI:30616"/>
        <dbReference type="ChEBI" id="CHEBI:33019"/>
        <dbReference type="ChEBI" id="CHEBI:140395"/>
        <dbReference type="ChEBI" id="CHEBI:173115"/>
        <dbReference type="EC" id="2.7.7.19"/>
    </reaction>
</comment>
<feature type="region of interest" description="Disordered" evidence="14">
    <location>
        <begin position="579"/>
        <end position="625"/>
    </location>
</feature>
<evidence type="ECO:0000256" key="13">
    <source>
        <dbReference type="PIRSR" id="PIRSR018425-2"/>
    </source>
</evidence>
<keyword evidence="9 13" id="KW-0460">Magnesium</keyword>
<dbReference type="SUPFAM" id="SSF81631">
    <property type="entry name" value="PAP/OAS1 substrate-binding domain"/>
    <property type="match status" value="1"/>
</dbReference>
<evidence type="ECO:0000256" key="2">
    <source>
        <dbReference type="ARBA" id="ARBA00004123"/>
    </source>
</evidence>
<dbReference type="OMA" id="PAYPAMC"/>
<feature type="binding site" evidence="13">
    <location>
        <position position="159"/>
    </location>
    <ligand>
        <name>Mg(2+)</name>
        <dbReference type="ChEBI" id="CHEBI:18420"/>
        <label>2</label>
        <note>catalytic</note>
    </ligand>
</feature>
<feature type="region of interest" description="Disordered" evidence="14">
    <location>
        <begin position="1"/>
        <end position="23"/>
    </location>
</feature>
<evidence type="ECO:0000256" key="5">
    <source>
        <dbReference type="ARBA" id="ARBA00022679"/>
    </source>
</evidence>
<keyword evidence="5 11" id="KW-0808">Transferase</keyword>
<name>M7SVG9_EUTLA</name>
<dbReference type="InterPro" id="IPR011068">
    <property type="entry name" value="NuclTrfase_I-like_C"/>
</dbReference>
<keyword evidence="20" id="KW-1185">Reference proteome</keyword>
<keyword evidence="7 11" id="KW-0547">Nucleotide-binding</keyword>
<feature type="binding site" evidence="12">
    <location>
        <position position="223"/>
    </location>
    <ligand>
        <name>ATP</name>
        <dbReference type="ChEBI" id="CHEBI:30616"/>
    </ligand>
</feature>
<evidence type="ECO:0000256" key="9">
    <source>
        <dbReference type="ARBA" id="ARBA00022842"/>
    </source>
</evidence>
<evidence type="ECO:0000256" key="11">
    <source>
        <dbReference type="PIRNR" id="PIRNR018425"/>
    </source>
</evidence>
<organism evidence="19 20">
    <name type="scientific">Eutypa lata (strain UCR-EL1)</name>
    <name type="common">Grapevine dieback disease fungus</name>
    <name type="synonym">Eutypa armeniacae</name>
    <dbReference type="NCBI Taxonomy" id="1287681"/>
    <lineage>
        <taxon>Eukaryota</taxon>
        <taxon>Fungi</taxon>
        <taxon>Dikarya</taxon>
        <taxon>Ascomycota</taxon>
        <taxon>Pezizomycotina</taxon>
        <taxon>Sordariomycetes</taxon>
        <taxon>Xylariomycetidae</taxon>
        <taxon>Xylariales</taxon>
        <taxon>Diatrypaceae</taxon>
        <taxon>Eutypa</taxon>
    </lineage>
</organism>
<evidence type="ECO:0000256" key="10">
    <source>
        <dbReference type="ARBA" id="ARBA00023242"/>
    </source>
</evidence>
<feature type="binding site" evidence="13">
    <location>
        <position position="104"/>
    </location>
    <ligand>
        <name>Mg(2+)</name>
        <dbReference type="ChEBI" id="CHEBI:18420"/>
        <label>2</label>
        <note>catalytic</note>
    </ligand>
</feature>
<dbReference type="GO" id="GO:0005524">
    <property type="term" value="F:ATP binding"/>
    <property type="evidence" value="ECO:0007669"/>
    <property type="project" value="UniProtKB-UniRule"/>
</dbReference>
<comment type="subcellular location">
    <subcellularLocation>
        <location evidence="2 11">Nucleus</location>
    </subcellularLocation>
</comment>
<dbReference type="FunFam" id="3.30.460.10:FF:000002">
    <property type="entry name" value="Poly(A) polymerase alpha, putative"/>
    <property type="match status" value="1"/>
</dbReference>
<dbReference type="GO" id="GO:1990817">
    <property type="term" value="F:poly(A) RNA polymerase activity"/>
    <property type="evidence" value="ECO:0007669"/>
    <property type="project" value="UniProtKB-UniRule"/>
</dbReference>
<feature type="domain" description="Poly(A) polymerase nucleotidyltransferase" evidence="18">
    <location>
        <begin position="9"/>
        <end position="209"/>
    </location>
</feature>
<dbReference type="HOGENOM" id="CLU_011511_4_1_1"/>
<keyword evidence="6 13" id="KW-0479">Metal-binding</keyword>
<evidence type="ECO:0000256" key="6">
    <source>
        <dbReference type="ARBA" id="ARBA00022723"/>
    </source>
</evidence>
<feature type="binding site" evidence="12">
    <location>
        <position position="159"/>
    </location>
    <ligand>
        <name>ATP</name>
        <dbReference type="ChEBI" id="CHEBI:30616"/>
    </ligand>
</feature>
<evidence type="ECO:0000256" key="14">
    <source>
        <dbReference type="SAM" id="MobiDB-lite"/>
    </source>
</evidence>
<evidence type="ECO:0000256" key="4">
    <source>
        <dbReference type="ARBA" id="ARBA00022664"/>
    </source>
</evidence>
<dbReference type="GO" id="GO:0005847">
    <property type="term" value="C:mRNA cleavage and polyadenylation specificity factor complex"/>
    <property type="evidence" value="ECO:0007669"/>
    <property type="project" value="EnsemblFungi"/>
</dbReference>
<comment type="cofactor">
    <cofactor evidence="13">
        <name>Mg(2+)</name>
        <dbReference type="ChEBI" id="CHEBI:18420"/>
    </cofactor>
    <text evidence="13">Binds 2 magnesium ions. Also active with manganese.</text>
</comment>
<dbReference type="GO" id="GO:0005829">
    <property type="term" value="C:cytosol"/>
    <property type="evidence" value="ECO:0007669"/>
    <property type="project" value="EnsemblFungi"/>
</dbReference>
<dbReference type="PANTHER" id="PTHR10682:SF10">
    <property type="entry name" value="POLYNUCLEOTIDE ADENYLYLTRANSFERASE"/>
    <property type="match status" value="1"/>
</dbReference>
<accession>M7SVG9</accession>
<dbReference type="Pfam" id="PF04926">
    <property type="entry name" value="PAP_RNA-bind"/>
    <property type="match status" value="1"/>
</dbReference>
<feature type="transmembrane region" description="Helical" evidence="15">
    <location>
        <begin position="230"/>
        <end position="249"/>
    </location>
</feature>
<dbReference type="Gene3D" id="3.30.70.590">
    <property type="entry name" value="Poly(A) polymerase predicted RNA binding domain"/>
    <property type="match status" value="1"/>
</dbReference>
<evidence type="ECO:0000256" key="7">
    <source>
        <dbReference type="ARBA" id="ARBA00022741"/>
    </source>
</evidence>
<dbReference type="GO" id="GO:0071920">
    <property type="term" value="C:cleavage body"/>
    <property type="evidence" value="ECO:0007669"/>
    <property type="project" value="EnsemblFungi"/>
</dbReference>
<evidence type="ECO:0000259" key="17">
    <source>
        <dbReference type="Pfam" id="PF04928"/>
    </source>
</evidence>
<gene>
    <name evidence="19" type="ORF">UCREL1_4464</name>
</gene>
<feature type="region of interest" description="Disordered" evidence="14">
    <location>
        <begin position="438"/>
        <end position="492"/>
    </location>
</feature>
<dbReference type="AlphaFoldDB" id="M7SVG9"/>
<dbReference type="InterPro" id="IPR007012">
    <property type="entry name" value="PolA_pol_cen_dom"/>
</dbReference>
<dbReference type="GO" id="GO:0003723">
    <property type="term" value="F:RNA binding"/>
    <property type="evidence" value="ECO:0007669"/>
    <property type="project" value="UniProtKB-UniRule"/>
</dbReference>
<dbReference type="FunFam" id="1.10.1410.10:FF:000001">
    <property type="entry name" value="Putative poly(A) polymerase gamma"/>
    <property type="match status" value="1"/>
</dbReference>
<keyword evidence="4 11" id="KW-0507">mRNA processing</keyword>
<protein>
    <recommendedName>
        <fullName evidence="11">Poly(A) polymerase</fullName>
        <ecNumber evidence="11">2.7.7.19</ecNumber>
    </recommendedName>
</protein>
<comment type="similarity">
    <text evidence="3 11">Belongs to the poly(A) polymerase family.</text>
</comment>
<dbReference type="PANTHER" id="PTHR10682">
    <property type="entry name" value="POLY A POLYMERASE"/>
    <property type="match status" value="1"/>
</dbReference>
<dbReference type="EMBL" id="KB706228">
    <property type="protein sequence ID" value="EMR68523.1"/>
    <property type="molecule type" value="Genomic_DNA"/>
</dbReference>
<feature type="binding site" evidence="12">
    <location>
        <begin position="241"/>
        <end position="242"/>
    </location>
    <ligand>
        <name>ATP</name>
        <dbReference type="ChEBI" id="CHEBI:30616"/>
    </ligand>
</feature>
<dbReference type="eggNOG" id="KOG2245">
    <property type="taxonomic scope" value="Eukaryota"/>
</dbReference>
<dbReference type="GO" id="GO:1990251">
    <property type="term" value="C:nuclear exosome focus"/>
    <property type="evidence" value="ECO:0007669"/>
    <property type="project" value="EnsemblFungi"/>
</dbReference>
<evidence type="ECO:0000256" key="12">
    <source>
        <dbReference type="PIRSR" id="PIRSR018425-1"/>
    </source>
</evidence>
<dbReference type="Pfam" id="PF20750">
    <property type="entry name" value="PAP_NTPase"/>
    <property type="match status" value="1"/>
</dbReference>
<keyword evidence="8 11" id="KW-0067">ATP-binding</keyword>
<dbReference type="InterPro" id="IPR048840">
    <property type="entry name" value="PolA_pol_NTPase"/>
</dbReference>
<dbReference type="PIRSF" id="PIRSF018425">
    <property type="entry name" value="PolyA_polymerase"/>
    <property type="match status" value="1"/>
</dbReference>
<feature type="binding site" evidence="13">
    <location>
        <position position="104"/>
    </location>
    <ligand>
        <name>Mg(2+)</name>
        <dbReference type="ChEBI" id="CHEBI:18420"/>
        <label>1</label>
        <note>catalytic</note>
    </ligand>
</feature>
<proteinExistence type="inferred from homology"/>
<dbReference type="Gene3D" id="3.30.460.10">
    <property type="entry name" value="Beta Polymerase, domain 2"/>
    <property type="match status" value="1"/>
</dbReference>
<dbReference type="STRING" id="1287681.M7SVG9"/>
<evidence type="ECO:0000256" key="3">
    <source>
        <dbReference type="ARBA" id="ARBA00010912"/>
    </source>
</evidence>
<dbReference type="GO" id="GO:0033620">
    <property type="term" value="C:Mei2 nuclear dot complex"/>
    <property type="evidence" value="ECO:0007669"/>
    <property type="project" value="EnsemblFungi"/>
</dbReference>
<dbReference type="InterPro" id="IPR014492">
    <property type="entry name" value="PolyA_polymerase"/>
</dbReference>
<dbReference type="EC" id="2.7.7.19" evidence="11"/>
<dbReference type="GO" id="GO:0046872">
    <property type="term" value="F:metal ion binding"/>
    <property type="evidence" value="ECO:0007669"/>
    <property type="project" value="UniProtKB-KW"/>
</dbReference>
<dbReference type="SUPFAM" id="SSF81301">
    <property type="entry name" value="Nucleotidyltransferase"/>
    <property type="match status" value="1"/>
</dbReference>
<feature type="binding site" evidence="12">
    <location>
        <begin position="102"/>
        <end position="104"/>
    </location>
    <ligand>
        <name>ATP</name>
        <dbReference type="ChEBI" id="CHEBI:30616"/>
    </ligand>
</feature>
<dbReference type="GO" id="GO:0033621">
    <property type="term" value="P:nuclear mRNA surveillance of meiosis-specific transcripts"/>
    <property type="evidence" value="ECO:0007669"/>
    <property type="project" value="EnsemblFungi"/>
</dbReference>
<dbReference type="InterPro" id="IPR007010">
    <property type="entry name" value="PolA_pol_RNA-bd_dom"/>
</dbReference>
<keyword evidence="10 11" id="KW-0539">Nucleus</keyword>